<keyword evidence="4" id="KW-1185">Reference proteome</keyword>
<dbReference type="PANTHER" id="PTHR22619:SF0">
    <property type="entry name" value="ZINC FINGER SWIM DOMAIN-CONTAINING PROTEIN 6-LIKE PROTEIN"/>
    <property type="match status" value="1"/>
</dbReference>
<dbReference type="PROSITE" id="PS50966">
    <property type="entry name" value="ZF_SWIM"/>
    <property type="match status" value="1"/>
</dbReference>
<dbReference type="Gene3D" id="1.20.58.1590">
    <property type="entry name" value="Tethering factor for nuclear proteasome Cut8/Sts1"/>
    <property type="match status" value="1"/>
</dbReference>
<proteinExistence type="predicted"/>
<dbReference type="Pfam" id="PF04434">
    <property type="entry name" value="SWIM"/>
    <property type="match status" value="1"/>
</dbReference>
<dbReference type="AlphaFoldDB" id="A0AB33BHL9"/>
<reference evidence="3 4" key="1">
    <citation type="journal article" date="2018" name="Harmful Algae">
        <title>The highly heterogeneous methylated genomes and diverse restriction-modification systems of bloom-forming Microcystis.</title>
        <authorList>
            <person name="Zhao L."/>
            <person name="Song Y."/>
            <person name="Li L."/>
            <person name="Gan N."/>
            <person name="Brand J.J."/>
            <person name="Song L."/>
        </authorList>
    </citation>
    <scope>NUCLEOTIDE SEQUENCE [LARGE SCALE GENOMIC DNA]</scope>
    <source>
        <strain evidence="3 4">PCC 7806SL</strain>
    </source>
</reference>
<organism evidence="3 4">
    <name type="scientific">Microcystis aeruginosa PCC 7806SL</name>
    <dbReference type="NCBI Taxonomy" id="1903187"/>
    <lineage>
        <taxon>Bacteria</taxon>
        <taxon>Bacillati</taxon>
        <taxon>Cyanobacteriota</taxon>
        <taxon>Cyanophyceae</taxon>
        <taxon>Oscillatoriophycideae</taxon>
        <taxon>Chroococcales</taxon>
        <taxon>Microcystaceae</taxon>
        <taxon>Microcystis</taxon>
    </lineage>
</organism>
<name>A0AB33BHL9_MICA7</name>
<dbReference type="InterPro" id="IPR007527">
    <property type="entry name" value="Znf_SWIM"/>
</dbReference>
<feature type="domain" description="SWIM-type" evidence="2">
    <location>
        <begin position="74"/>
        <end position="111"/>
    </location>
</feature>
<dbReference type="Proteomes" id="UP000192439">
    <property type="component" value="Chromosome"/>
</dbReference>
<keyword evidence="1" id="KW-0862">Zinc</keyword>
<sequence length="607" mass="69789">MHNTNRRTQDSITQSSPFLTMTIPPINEKIIQQNSTNASYQRGQYYYDSGAVISLWQRGQNLQALVSGSEVKPYRVAMDFNQENLENVSCSCPYDYEGWCKHIVAVLLTCSRQPELIIKKASLEELLTPIDESKLRKLLNHLVAKHPEVIETIDKFLVPATPLNKAVGKITINVKAYRNTVRNELRQSLRAIEEDYYEEDPISNEIYALVDEAKDYYQKGEPDNAIAILEAIISACIEEWDDLEDYGAVNDDLTAGIDRVLTAAILNKEFNPQEKQDLREKIEQWQHEWSADFEMSLASLQQGWDDPVLEKILRGESANFSEMWSGNIPYYAQTLTSIRLEIFEQQEKDQEYLNLALASGQVVEYLTKLVYLDRIEEAMAAAKNMITKNDEAFFFAKALRDESAPESALIIARGGLNFPGNYYYQLALWTSELAQSLGDIDTALAARIKAFQDQPSFSHYQNIESLAGEDWPDLKLDLLDYLREFSGGRSTEAKIDIFLHENLVRDAIKVVSDNSYVQSHLIWRIMDAAATVDPDWVIDHARPPAEKILDEKKADRYEEAIKWLKKARNAFYMSGRREEWQTYRESLIKEHGRKSKFMGLFKYQDLQ</sequence>
<evidence type="ECO:0000313" key="4">
    <source>
        <dbReference type="Proteomes" id="UP000192439"/>
    </source>
</evidence>
<evidence type="ECO:0000259" key="2">
    <source>
        <dbReference type="PROSITE" id="PS50966"/>
    </source>
</evidence>
<keyword evidence="1" id="KW-0863">Zinc-finger</keyword>
<dbReference type="GO" id="GO:0008270">
    <property type="term" value="F:zinc ion binding"/>
    <property type="evidence" value="ECO:0007669"/>
    <property type="project" value="UniProtKB-KW"/>
</dbReference>
<dbReference type="GO" id="GO:0031462">
    <property type="term" value="C:Cul2-RING ubiquitin ligase complex"/>
    <property type="evidence" value="ECO:0007669"/>
    <property type="project" value="TreeGrafter"/>
</dbReference>
<protein>
    <recommendedName>
        <fullName evidence="2">SWIM-type domain-containing protein</fullName>
    </recommendedName>
</protein>
<dbReference type="InterPro" id="IPR038422">
    <property type="entry name" value="Cut8/Sts1_sf"/>
</dbReference>
<accession>A0AB33BHL9</accession>
<evidence type="ECO:0000313" key="3">
    <source>
        <dbReference type="EMBL" id="ARI80407.1"/>
    </source>
</evidence>
<evidence type="ECO:0000256" key="1">
    <source>
        <dbReference type="PROSITE-ProRule" id="PRU00325"/>
    </source>
</evidence>
<dbReference type="PANTHER" id="PTHR22619">
    <property type="entry name" value="ZINC FINGER SWIM DOMAIN CONTAINING PROTEIN 4, 5, 6"/>
    <property type="match status" value="1"/>
</dbReference>
<gene>
    <name evidence="3" type="ORF">BH695_1126</name>
</gene>
<dbReference type="EMBL" id="CP020771">
    <property type="protein sequence ID" value="ARI80407.1"/>
    <property type="molecule type" value="Genomic_DNA"/>
</dbReference>
<keyword evidence="1" id="KW-0479">Metal-binding</keyword>